<dbReference type="InterPro" id="IPR055231">
    <property type="entry name" value="2AA_helical"/>
</dbReference>
<keyword evidence="1" id="KW-0677">Repeat</keyword>
<feature type="non-terminal residue" evidence="5">
    <location>
        <position position="506"/>
    </location>
</feature>
<evidence type="ECO:0000256" key="1">
    <source>
        <dbReference type="ARBA" id="ARBA00022737"/>
    </source>
</evidence>
<keyword evidence="6" id="KW-1185">Reference proteome</keyword>
<dbReference type="EMBL" id="OC934160">
    <property type="protein sequence ID" value="CAD7660124.1"/>
    <property type="molecule type" value="Genomic_DNA"/>
</dbReference>
<evidence type="ECO:0000259" key="4">
    <source>
        <dbReference type="Pfam" id="PF22956"/>
    </source>
</evidence>
<dbReference type="AlphaFoldDB" id="A0A7R9MIY7"/>
<keyword evidence="3" id="KW-1133">Transmembrane helix</keyword>
<dbReference type="InterPro" id="IPR011989">
    <property type="entry name" value="ARM-like"/>
</dbReference>
<dbReference type="Proteomes" id="UP000728032">
    <property type="component" value="Unassembled WGS sequence"/>
</dbReference>
<protein>
    <recommendedName>
        <fullName evidence="4">Phosphatase 2A Regulatory Subunit A helical domain-containing protein</fullName>
    </recommendedName>
</protein>
<gene>
    <name evidence="5" type="ORF">ONB1V03_LOCUS16694</name>
</gene>
<keyword evidence="3" id="KW-0472">Membrane</keyword>
<dbReference type="OrthoDB" id="6419711at2759"/>
<dbReference type="GO" id="GO:0005829">
    <property type="term" value="C:cytosol"/>
    <property type="evidence" value="ECO:0007669"/>
    <property type="project" value="TreeGrafter"/>
</dbReference>
<dbReference type="SUPFAM" id="SSF48371">
    <property type="entry name" value="ARM repeat"/>
    <property type="match status" value="1"/>
</dbReference>
<dbReference type="InterPro" id="IPR039918">
    <property type="entry name" value="PPP4R4"/>
</dbReference>
<proteinExistence type="predicted"/>
<feature type="transmembrane region" description="Helical" evidence="3">
    <location>
        <begin position="448"/>
        <end position="468"/>
    </location>
</feature>
<evidence type="ECO:0000256" key="2">
    <source>
        <dbReference type="PROSITE-ProRule" id="PRU00103"/>
    </source>
</evidence>
<dbReference type="GO" id="GO:0008287">
    <property type="term" value="C:protein serine/threonine phosphatase complex"/>
    <property type="evidence" value="ECO:0007669"/>
    <property type="project" value="TreeGrafter"/>
</dbReference>
<dbReference type="InterPro" id="IPR016024">
    <property type="entry name" value="ARM-type_fold"/>
</dbReference>
<name>A0A7R9MIY7_9ACAR</name>
<dbReference type="GO" id="GO:0019888">
    <property type="term" value="F:protein phosphatase regulator activity"/>
    <property type="evidence" value="ECO:0007669"/>
    <property type="project" value="TreeGrafter"/>
</dbReference>
<dbReference type="Pfam" id="PF22956">
    <property type="entry name" value="VPS15-like_hel"/>
    <property type="match status" value="1"/>
</dbReference>
<feature type="domain" description="Phosphatase 2A Regulatory Subunit A helical" evidence="4">
    <location>
        <begin position="95"/>
        <end position="188"/>
    </location>
</feature>
<sequence>MSVNDNTEDNDNNHLALSHPLIGSQVNQIEEVNDLKNRLSFNDFFYTLVAKVSNNPDKCNVWNYVLLDMIENNVINESMLSDVLRMTTDATRSESVANREFSCHMVSKLSRRLNERVFMDRILPLVQYLCQDLQPSIRAHISRQMFVLSQNFSLQIIKTQILPKLMDMTNDSELIVRIASLESLIDLIPKFDDEFNKQIILPQIISIFDFALVENDCSLSLIFMNFAKLCQTLPKNVISREKWFLDYYCNIFLISNDFQMEPKVSNFERDFTERDAQCRALLALYFPILLQIYGSNDTLFSILNFLCCDLDISVVRAISSVFNEICILMKNPFILYPQLSKLMSQRNIIVIKALSPSLATILINTIKSTPIDKKNELFVDLIQNLIGCENTICLNLDWRLQIKFYENLIQVLVHFPVNIIQTVFLPLLLNRILTSRPIPSRIETSRCLLILFLNLPVLSEVFNIYQWFVTTLCCGQSWSQRMLFINVCYIIIELCDENIFISYFLE</sequence>
<reference evidence="5" key="1">
    <citation type="submission" date="2020-11" db="EMBL/GenBank/DDBJ databases">
        <authorList>
            <person name="Tran Van P."/>
        </authorList>
    </citation>
    <scope>NUCLEOTIDE SEQUENCE</scope>
</reference>
<evidence type="ECO:0000256" key="3">
    <source>
        <dbReference type="SAM" id="Phobius"/>
    </source>
</evidence>
<dbReference type="PANTHER" id="PTHR21467:SF0">
    <property type="entry name" value="SERINE_THREONINE-PROTEIN PHOSPHATASE 4 REGULATORY SUBUNIT 4"/>
    <property type="match status" value="1"/>
</dbReference>
<dbReference type="InterPro" id="IPR021133">
    <property type="entry name" value="HEAT_type_2"/>
</dbReference>
<accession>A0A7R9MIY7</accession>
<organism evidence="5">
    <name type="scientific">Oppiella nova</name>
    <dbReference type="NCBI Taxonomy" id="334625"/>
    <lineage>
        <taxon>Eukaryota</taxon>
        <taxon>Metazoa</taxon>
        <taxon>Ecdysozoa</taxon>
        <taxon>Arthropoda</taxon>
        <taxon>Chelicerata</taxon>
        <taxon>Arachnida</taxon>
        <taxon>Acari</taxon>
        <taxon>Acariformes</taxon>
        <taxon>Sarcoptiformes</taxon>
        <taxon>Oribatida</taxon>
        <taxon>Brachypylina</taxon>
        <taxon>Oppioidea</taxon>
        <taxon>Oppiidae</taxon>
        <taxon>Oppiella</taxon>
    </lineage>
</organism>
<dbReference type="EMBL" id="CAJPVJ010019335">
    <property type="protein sequence ID" value="CAG2177262.1"/>
    <property type="molecule type" value="Genomic_DNA"/>
</dbReference>
<feature type="repeat" description="HEAT" evidence="2">
    <location>
        <begin position="161"/>
        <end position="198"/>
    </location>
</feature>
<dbReference type="Gene3D" id="1.25.10.10">
    <property type="entry name" value="Leucine-rich Repeat Variant"/>
    <property type="match status" value="1"/>
</dbReference>
<evidence type="ECO:0000313" key="6">
    <source>
        <dbReference type="Proteomes" id="UP000728032"/>
    </source>
</evidence>
<dbReference type="PANTHER" id="PTHR21467">
    <property type="entry name" value="PROTEIN PHOSPHATASE 4 REGULATORY SUBUNIT 4 PPP4R4"/>
    <property type="match status" value="1"/>
</dbReference>
<keyword evidence="3" id="KW-0812">Transmembrane</keyword>
<feature type="transmembrane region" description="Helical" evidence="3">
    <location>
        <begin position="408"/>
        <end position="428"/>
    </location>
</feature>
<feature type="transmembrane region" description="Helical" evidence="3">
    <location>
        <begin position="483"/>
        <end position="505"/>
    </location>
</feature>
<dbReference type="PROSITE" id="PS50077">
    <property type="entry name" value="HEAT_REPEAT"/>
    <property type="match status" value="1"/>
</dbReference>
<evidence type="ECO:0000313" key="5">
    <source>
        <dbReference type="EMBL" id="CAD7660124.1"/>
    </source>
</evidence>